<proteinExistence type="predicted"/>
<accession>A0ABS8SHJ0</accession>
<reference evidence="1 2" key="1">
    <citation type="journal article" date="2021" name="BMC Genomics">
        <title>Datura genome reveals duplications of psychoactive alkaloid biosynthetic genes and high mutation rate following tissue culture.</title>
        <authorList>
            <person name="Rajewski A."/>
            <person name="Carter-House D."/>
            <person name="Stajich J."/>
            <person name="Litt A."/>
        </authorList>
    </citation>
    <scope>NUCLEOTIDE SEQUENCE [LARGE SCALE GENOMIC DNA]</scope>
    <source>
        <strain evidence="1">AR-01</strain>
    </source>
</reference>
<dbReference type="Proteomes" id="UP000823775">
    <property type="component" value="Unassembled WGS sequence"/>
</dbReference>
<name>A0ABS8SHJ0_DATST</name>
<feature type="non-terminal residue" evidence="1">
    <location>
        <position position="1"/>
    </location>
</feature>
<keyword evidence="2" id="KW-1185">Reference proteome</keyword>
<organism evidence="1 2">
    <name type="scientific">Datura stramonium</name>
    <name type="common">Jimsonweed</name>
    <name type="synonym">Common thornapple</name>
    <dbReference type="NCBI Taxonomy" id="4076"/>
    <lineage>
        <taxon>Eukaryota</taxon>
        <taxon>Viridiplantae</taxon>
        <taxon>Streptophyta</taxon>
        <taxon>Embryophyta</taxon>
        <taxon>Tracheophyta</taxon>
        <taxon>Spermatophyta</taxon>
        <taxon>Magnoliopsida</taxon>
        <taxon>eudicotyledons</taxon>
        <taxon>Gunneridae</taxon>
        <taxon>Pentapetalae</taxon>
        <taxon>asterids</taxon>
        <taxon>lamiids</taxon>
        <taxon>Solanales</taxon>
        <taxon>Solanaceae</taxon>
        <taxon>Solanoideae</taxon>
        <taxon>Datureae</taxon>
        <taxon>Datura</taxon>
    </lineage>
</organism>
<gene>
    <name evidence="1" type="ORF">HAX54_037733</name>
</gene>
<sequence>GVRRRAVGREGEEVFRPTVAGFDGENGEGKVRRETTAGVVLFGLAAGVGEMKVEGGQAAAEFSGGVVR</sequence>
<dbReference type="EMBL" id="JACEIK010000509">
    <property type="protein sequence ID" value="MCD7458265.1"/>
    <property type="molecule type" value="Genomic_DNA"/>
</dbReference>
<evidence type="ECO:0000313" key="2">
    <source>
        <dbReference type="Proteomes" id="UP000823775"/>
    </source>
</evidence>
<feature type="non-terminal residue" evidence="1">
    <location>
        <position position="68"/>
    </location>
</feature>
<evidence type="ECO:0000313" key="1">
    <source>
        <dbReference type="EMBL" id="MCD7458265.1"/>
    </source>
</evidence>
<protein>
    <submittedName>
        <fullName evidence="1">Uncharacterized protein</fullName>
    </submittedName>
</protein>
<comment type="caution">
    <text evidence="1">The sequence shown here is derived from an EMBL/GenBank/DDBJ whole genome shotgun (WGS) entry which is preliminary data.</text>
</comment>